<comment type="similarity">
    <text evidence="1 6">Belongs to the peptidase S10 family.</text>
</comment>
<dbReference type="PANTHER" id="PTHR11802">
    <property type="entry name" value="SERINE PROTEASE FAMILY S10 SERINE CARBOXYPEPTIDASE"/>
    <property type="match status" value="1"/>
</dbReference>
<evidence type="ECO:0000313" key="7">
    <source>
        <dbReference type="EMBL" id="CAK5261899.1"/>
    </source>
</evidence>
<dbReference type="GO" id="GO:0006508">
    <property type="term" value="P:proteolysis"/>
    <property type="evidence" value="ECO:0007669"/>
    <property type="project" value="UniProtKB-KW"/>
</dbReference>
<dbReference type="Gene3D" id="1.10.287.410">
    <property type="match status" value="1"/>
</dbReference>
<keyword evidence="6" id="KW-0732">Signal</keyword>
<keyword evidence="8" id="KW-1185">Reference proteome</keyword>
<dbReference type="PROSITE" id="PS00131">
    <property type="entry name" value="CARBOXYPEPT_SER_SER"/>
    <property type="match status" value="1"/>
</dbReference>
<protein>
    <recommendedName>
        <fullName evidence="6">Carboxypeptidase</fullName>
        <ecNumber evidence="6">3.4.16.-</ecNumber>
    </recommendedName>
</protein>
<keyword evidence="2 6" id="KW-0121">Carboxypeptidase</keyword>
<dbReference type="PANTHER" id="PTHR11802:SF64">
    <property type="entry name" value="CARBOXYPEPTIDASE"/>
    <property type="match status" value="1"/>
</dbReference>
<keyword evidence="3 6" id="KW-0645">Protease</keyword>
<reference evidence="7" key="1">
    <citation type="submission" date="2023-11" db="EMBL/GenBank/DDBJ databases">
        <authorList>
            <person name="De Vega J J."/>
            <person name="De Vega J J."/>
        </authorList>
    </citation>
    <scope>NUCLEOTIDE SEQUENCE</scope>
</reference>
<feature type="signal peptide" evidence="6">
    <location>
        <begin position="1"/>
        <end position="18"/>
    </location>
</feature>
<evidence type="ECO:0000256" key="2">
    <source>
        <dbReference type="ARBA" id="ARBA00022645"/>
    </source>
</evidence>
<accession>A0AAD2GQ88</accession>
<evidence type="ECO:0000256" key="3">
    <source>
        <dbReference type="ARBA" id="ARBA00022670"/>
    </source>
</evidence>
<dbReference type="InterPro" id="IPR029058">
    <property type="entry name" value="AB_hydrolase_fold"/>
</dbReference>
<dbReference type="AlphaFoldDB" id="A0AAD2GQ88"/>
<keyword evidence="5" id="KW-0325">Glycoprotein</keyword>
<proteinExistence type="inferred from homology"/>
<dbReference type="PRINTS" id="PR00724">
    <property type="entry name" value="CRBOXYPTASEC"/>
</dbReference>
<dbReference type="GO" id="GO:0004185">
    <property type="term" value="F:serine-type carboxypeptidase activity"/>
    <property type="evidence" value="ECO:0007669"/>
    <property type="project" value="UniProtKB-UniRule"/>
</dbReference>
<evidence type="ECO:0000256" key="6">
    <source>
        <dbReference type="RuleBase" id="RU361156"/>
    </source>
</evidence>
<dbReference type="GO" id="GO:0000324">
    <property type="term" value="C:fungal-type vacuole"/>
    <property type="evidence" value="ECO:0007669"/>
    <property type="project" value="TreeGrafter"/>
</dbReference>
<evidence type="ECO:0000256" key="4">
    <source>
        <dbReference type="ARBA" id="ARBA00022801"/>
    </source>
</evidence>
<evidence type="ECO:0000313" key="8">
    <source>
        <dbReference type="Proteomes" id="UP001295794"/>
    </source>
</evidence>
<dbReference type="Gene3D" id="3.40.50.1820">
    <property type="entry name" value="alpha/beta hydrolase"/>
    <property type="match status" value="1"/>
</dbReference>
<gene>
    <name evidence="7" type="ORF">MYCIT1_LOCUS186</name>
</gene>
<evidence type="ECO:0000256" key="5">
    <source>
        <dbReference type="ARBA" id="ARBA00023180"/>
    </source>
</evidence>
<dbReference type="SUPFAM" id="SSF53474">
    <property type="entry name" value="alpha/beta-Hydrolases"/>
    <property type="match status" value="1"/>
</dbReference>
<dbReference type="Pfam" id="PF00450">
    <property type="entry name" value="Peptidase_S10"/>
    <property type="match status" value="1"/>
</dbReference>
<dbReference type="InterPro" id="IPR018202">
    <property type="entry name" value="Ser_caboxypep_ser_AS"/>
</dbReference>
<organism evidence="7 8">
    <name type="scientific">Mycena citricolor</name>
    <dbReference type="NCBI Taxonomy" id="2018698"/>
    <lineage>
        <taxon>Eukaryota</taxon>
        <taxon>Fungi</taxon>
        <taxon>Dikarya</taxon>
        <taxon>Basidiomycota</taxon>
        <taxon>Agaricomycotina</taxon>
        <taxon>Agaricomycetes</taxon>
        <taxon>Agaricomycetidae</taxon>
        <taxon>Agaricales</taxon>
        <taxon>Marasmiineae</taxon>
        <taxon>Mycenaceae</taxon>
        <taxon>Mycena</taxon>
    </lineage>
</organism>
<name>A0AAD2GQ88_9AGAR</name>
<dbReference type="EMBL" id="CAVNYO010000002">
    <property type="protein sequence ID" value="CAK5261899.1"/>
    <property type="molecule type" value="Genomic_DNA"/>
</dbReference>
<dbReference type="Proteomes" id="UP001295794">
    <property type="component" value="Unassembled WGS sequence"/>
</dbReference>
<dbReference type="InterPro" id="IPR001563">
    <property type="entry name" value="Peptidase_S10"/>
</dbReference>
<dbReference type="EC" id="3.4.16.-" evidence="6"/>
<keyword evidence="4 6" id="KW-0378">Hydrolase</keyword>
<evidence type="ECO:0000256" key="1">
    <source>
        <dbReference type="ARBA" id="ARBA00009431"/>
    </source>
</evidence>
<comment type="caution">
    <text evidence="7">The sequence shown here is derived from an EMBL/GenBank/DDBJ whole genome shotgun (WGS) entry which is preliminary data.</text>
</comment>
<sequence>MRLSIAAAALSFASGVLATGQVPVVNGVIGGVGNKTLKADSKVVSFATKPGTLRTVENSGICETTKGVYQASGYGDLTAQESIFFWYFDARNNASNAPLAIWINGGPGSSSMIGLLQENGPCRIANNSRTVSNNPFSWNTNVNMLYIDQPVGTGFSHGTETVGTSAEAAADLWTFMQIFLKDSRFSHLVANGFAIWTESYGGHYGPAFASYILSQNAAIAKGTISGITIKLTTLGIGNGLTDGLSQYPGYISYATSNPYGQMVSTSTIRQATTALTSCKSQITRCNAGGSDTVCSNAQSYCNNNILSALIGNHDVYYVPSGTNDPYPPDITSYLNSVQTAVGAESTWQMTNDNVYFNFANTGDWMRSQLPNLESVADSGVRVVLYNGDADFIVNYQGVEDMLAAMKTSFSTAFNNASFKTYTVNGKNAGLFKTTPTFSYVRVSGAGHEVPAYQNINSKLAVGEAAFQMFTQTMQNQALFST</sequence>
<feature type="chain" id="PRO_5041772934" description="Carboxypeptidase" evidence="6">
    <location>
        <begin position="19"/>
        <end position="481"/>
    </location>
</feature>